<evidence type="ECO:0000313" key="12">
    <source>
        <dbReference type="Proteomes" id="UP000308549"/>
    </source>
</evidence>
<dbReference type="GO" id="GO:0015369">
    <property type="term" value="F:calcium:proton antiporter activity"/>
    <property type="evidence" value="ECO:0007669"/>
    <property type="project" value="TreeGrafter"/>
</dbReference>
<comment type="similarity">
    <text evidence="2">Belongs to the Ca(2+):cation antiporter (CaCA) (TC 2.A.19) family.</text>
</comment>
<dbReference type="GO" id="GO:0000329">
    <property type="term" value="C:fungal-type vacuole membrane"/>
    <property type="evidence" value="ECO:0007669"/>
    <property type="project" value="TreeGrafter"/>
</dbReference>
<comment type="subcellular location">
    <subcellularLocation>
        <location evidence="1">Endomembrane system</location>
        <topology evidence="1">Multi-pass membrane protein</topology>
    </subcellularLocation>
</comment>
<feature type="transmembrane region" description="Helical" evidence="9">
    <location>
        <begin position="539"/>
        <end position="556"/>
    </location>
</feature>
<comment type="caution">
    <text evidence="11">The sequence shown here is derived from an EMBL/GenBank/DDBJ whole genome shotgun (WGS) entry which is preliminary data.</text>
</comment>
<keyword evidence="6" id="KW-0406">Ion transport</keyword>
<dbReference type="InterPro" id="IPR004713">
    <property type="entry name" value="CaH_exchang"/>
</dbReference>
<evidence type="ECO:0000256" key="6">
    <source>
        <dbReference type="ARBA" id="ARBA00023065"/>
    </source>
</evidence>
<keyword evidence="4 9" id="KW-0812">Transmembrane</keyword>
<feature type="transmembrane region" description="Helical" evidence="9">
    <location>
        <begin position="470"/>
        <end position="493"/>
    </location>
</feature>
<dbReference type="GO" id="GO:0012505">
    <property type="term" value="C:endomembrane system"/>
    <property type="evidence" value="ECO:0007669"/>
    <property type="project" value="UniProtKB-SubCell"/>
</dbReference>
<dbReference type="Gene3D" id="1.20.1420.30">
    <property type="entry name" value="NCX, central ion-binding region"/>
    <property type="match status" value="1"/>
</dbReference>
<evidence type="ECO:0000256" key="3">
    <source>
        <dbReference type="ARBA" id="ARBA00022448"/>
    </source>
</evidence>
<keyword evidence="5 9" id="KW-1133">Transmembrane helix</keyword>
<name>A0A4U0TTD6_9PEZI</name>
<dbReference type="OrthoDB" id="1699231at2759"/>
<feature type="transmembrane region" description="Helical" evidence="9">
    <location>
        <begin position="189"/>
        <end position="210"/>
    </location>
</feature>
<feature type="transmembrane region" description="Helical" evidence="9">
    <location>
        <begin position="276"/>
        <end position="299"/>
    </location>
</feature>
<dbReference type="Pfam" id="PF01699">
    <property type="entry name" value="Na_Ca_ex"/>
    <property type="match status" value="2"/>
</dbReference>
<dbReference type="PANTHER" id="PTHR31503:SF20">
    <property type="entry name" value="CA(2+)_H(+) EXCHANGER, PUTATIVE (EUROFUNG)-RELATED"/>
    <property type="match status" value="1"/>
</dbReference>
<feature type="compositionally biased region" description="Basic and acidic residues" evidence="8">
    <location>
        <begin position="64"/>
        <end position="73"/>
    </location>
</feature>
<keyword evidence="3" id="KW-0813">Transport</keyword>
<dbReference type="InterPro" id="IPR004837">
    <property type="entry name" value="NaCa_Exmemb"/>
</dbReference>
<dbReference type="EMBL" id="NAJL01000037">
    <property type="protein sequence ID" value="TKA25226.1"/>
    <property type="molecule type" value="Genomic_DNA"/>
</dbReference>
<feature type="domain" description="Sodium/calcium exchanger membrane region" evidence="10">
    <location>
        <begin position="216"/>
        <end position="367"/>
    </location>
</feature>
<evidence type="ECO:0000256" key="8">
    <source>
        <dbReference type="SAM" id="MobiDB-lite"/>
    </source>
</evidence>
<evidence type="ECO:0000256" key="1">
    <source>
        <dbReference type="ARBA" id="ARBA00004127"/>
    </source>
</evidence>
<evidence type="ECO:0000256" key="7">
    <source>
        <dbReference type="ARBA" id="ARBA00023136"/>
    </source>
</evidence>
<evidence type="ECO:0000259" key="10">
    <source>
        <dbReference type="Pfam" id="PF01699"/>
    </source>
</evidence>
<proteinExistence type="inferred from homology"/>
<feature type="transmembrane region" description="Helical" evidence="9">
    <location>
        <begin position="434"/>
        <end position="458"/>
    </location>
</feature>
<feature type="compositionally biased region" description="Basic and acidic residues" evidence="8">
    <location>
        <begin position="86"/>
        <end position="102"/>
    </location>
</feature>
<gene>
    <name evidence="11" type="ORF">B0A50_05924</name>
</gene>
<evidence type="ECO:0000256" key="4">
    <source>
        <dbReference type="ARBA" id="ARBA00022692"/>
    </source>
</evidence>
<feature type="transmembrane region" description="Helical" evidence="9">
    <location>
        <begin position="216"/>
        <end position="236"/>
    </location>
</feature>
<dbReference type="AlphaFoldDB" id="A0A4U0TTD6"/>
<evidence type="ECO:0000256" key="9">
    <source>
        <dbReference type="SAM" id="Phobius"/>
    </source>
</evidence>
<sequence>MHSIKKAARREAWYSNSDPESQSRIPNIFSRYNPQQQRRLPDEETGQELHHRVTENDLGPTSLETKRREDDRPSSGIRKAGTFPEGRADVDVPEKRTERELTSSEDTTNANSEKPLADGISRDTEVDGTTFEPPSQAEASGTRRRTKAKALLTPWKKPEDPHPAQFQRVDTTDTKKNRPRPTIMSQVKAVFGSWINLLLVFVPVGIALHYTNVEGTVVFVINFVAIIPLAAMLSFATEELALYIGETLGGLLNATFGNAVELIVGIIALVQGKLLIVQTSLIGSMLSNLLLVLGMCFFLGGVRRTEQFFNLTVAQTASSLLALAIGSLIIPTAFVQFGDADQKVTPASRGTAVMLLFVYCCYLLFQLKTHVDMYNEPSQKSPKKPSGKKEAGDMLRGLATIGAGTGAAAAGGHINRENLVQEEAEEEETPQLTIVGAVATLALSTVFVALCAEFMVSAINEVAKSVSPEFIGLILLPIVGNAAEHATAVTVAIKDKMDLAIGVAVGSSLQIALLVLPVMVCLSWFGVGAPADLTLSFDGFQVTVLFISIVVVNYVIQDGKSHWLEGIMLMVAYLIIAVMAWFYPAQGDVAG</sequence>
<feature type="transmembrane region" description="Helical" evidence="9">
    <location>
        <begin position="500"/>
        <end position="527"/>
    </location>
</feature>
<organism evidence="11 12">
    <name type="scientific">Salinomyces thailandicus</name>
    <dbReference type="NCBI Taxonomy" id="706561"/>
    <lineage>
        <taxon>Eukaryota</taxon>
        <taxon>Fungi</taxon>
        <taxon>Dikarya</taxon>
        <taxon>Ascomycota</taxon>
        <taxon>Pezizomycotina</taxon>
        <taxon>Dothideomycetes</taxon>
        <taxon>Dothideomycetidae</taxon>
        <taxon>Mycosphaerellales</taxon>
        <taxon>Teratosphaeriaceae</taxon>
        <taxon>Salinomyces</taxon>
    </lineage>
</organism>
<reference evidence="11 12" key="1">
    <citation type="submission" date="2017-03" db="EMBL/GenBank/DDBJ databases">
        <title>Genomes of endolithic fungi from Antarctica.</title>
        <authorList>
            <person name="Coleine C."/>
            <person name="Masonjones S."/>
            <person name="Stajich J.E."/>
        </authorList>
    </citation>
    <scope>NUCLEOTIDE SEQUENCE [LARGE SCALE GENOMIC DNA]</scope>
    <source>
        <strain evidence="11 12">CCFEE 6315</strain>
    </source>
</reference>
<dbReference type="Proteomes" id="UP000308549">
    <property type="component" value="Unassembled WGS sequence"/>
</dbReference>
<dbReference type="PANTHER" id="PTHR31503">
    <property type="entry name" value="VACUOLAR CALCIUM ION TRANSPORTER"/>
    <property type="match status" value="1"/>
</dbReference>
<feature type="compositionally biased region" description="Basic and acidic residues" evidence="8">
    <location>
        <begin position="39"/>
        <end position="55"/>
    </location>
</feature>
<accession>A0A4U0TTD6</accession>
<feature type="transmembrane region" description="Helical" evidence="9">
    <location>
        <begin position="248"/>
        <end position="270"/>
    </location>
</feature>
<evidence type="ECO:0000256" key="5">
    <source>
        <dbReference type="ARBA" id="ARBA00022989"/>
    </source>
</evidence>
<feature type="transmembrane region" description="Helical" evidence="9">
    <location>
        <begin position="563"/>
        <end position="583"/>
    </location>
</feature>
<protein>
    <recommendedName>
        <fullName evidence="10">Sodium/calcium exchanger membrane region domain-containing protein</fullName>
    </recommendedName>
</protein>
<dbReference type="GO" id="GO:0006874">
    <property type="term" value="P:intracellular calcium ion homeostasis"/>
    <property type="evidence" value="ECO:0007669"/>
    <property type="project" value="TreeGrafter"/>
</dbReference>
<dbReference type="InterPro" id="IPR044880">
    <property type="entry name" value="NCX_ion-bd_dom_sf"/>
</dbReference>
<feature type="compositionally biased region" description="Polar residues" evidence="8">
    <location>
        <begin position="14"/>
        <end position="38"/>
    </location>
</feature>
<feature type="domain" description="Sodium/calcium exchanger membrane region" evidence="10">
    <location>
        <begin position="437"/>
        <end position="581"/>
    </location>
</feature>
<evidence type="ECO:0000256" key="2">
    <source>
        <dbReference type="ARBA" id="ARBA00008170"/>
    </source>
</evidence>
<keyword evidence="12" id="KW-1185">Reference proteome</keyword>
<feature type="transmembrane region" description="Helical" evidence="9">
    <location>
        <begin position="311"/>
        <end position="335"/>
    </location>
</feature>
<keyword evidence="7 9" id="KW-0472">Membrane</keyword>
<feature type="region of interest" description="Disordered" evidence="8">
    <location>
        <begin position="1"/>
        <end position="166"/>
    </location>
</feature>
<evidence type="ECO:0000313" key="11">
    <source>
        <dbReference type="EMBL" id="TKA25226.1"/>
    </source>
</evidence>
<feature type="transmembrane region" description="Helical" evidence="9">
    <location>
        <begin position="347"/>
        <end position="365"/>
    </location>
</feature>